<evidence type="ECO:0000313" key="1">
    <source>
        <dbReference type="EMBL" id="EUA92035.1"/>
    </source>
</evidence>
<reference evidence="1 2" key="1">
    <citation type="submission" date="2014-01" db="EMBL/GenBank/DDBJ databases">
        <authorList>
            <person name="Dobos K."/>
            <person name="Lenaerts A."/>
            <person name="Ordway D."/>
            <person name="DeGroote M.A."/>
            <person name="Parker T."/>
            <person name="Sizemore C."/>
            <person name="Tallon L.J."/>
            <person name="Sadzewicz L.K."/>
            <person name="Sengamalay N."/>
            <person name="Fraser C.M."/>
            <person name="Hine E."/>
            <person name="Shefchek K.A."/>
            <person name="Das S.P."/>
            <person name="Tettelin H."/>
        </authorList>
    </citation>
    <scope>NUCLEOTIDE SEQUENCE [LARGE SCALE GENOMIC DNA]</scope>
    <source>
        <strain evidence="1 2">Harvey</strain>
    </source>
</reference>
<dbReference type="EMBL" id="JAOL01000082">
    <property type="protein sequence ID" value="EUA92035.1"/>
    <property type="molecule type" value="Genomic_DNA"/>
</dbReference>
<sequence length="47" mass="4846">MPSWGFSLAVSGMTRPDAVVVSASLACTRILSSSGLMFTFATIGALH</sequence>
<gene>
    <name evidence="1" type="ORF">I551_1488</name>
</gene>
<keyword evidence="2" id="KW-1185">Reference proteome</keyword>
<proteinExistence type="predicted"/>
<evidence type="ECO:0000313" key="2">
    <source>
        <dbReference type="Proteomes" id="UP000020681"/>
    </source>
</evidence>
<organism evidence="1 2">
    <name type="scientific">Mycobacterium ulcerans str. Harvey</name>
    <dbReference type="NCBI Taxonomy" id="1299332"/>
    <lineage>
        <taxon>Bacteria</taxon>
        <taxon>Bacillati</taxon>
        <taxon>Actinomycetota</taxon>
        <taxon>Actinomycetes</taxon>
        <taxon>Mycobacteriales</taxon>
        <taxon>Mycobacteriaceae</taxon>
        <taxon>Mycobacterium</taxon>
        <taxon>Mycobacterium ulcerans group</taxon>
    </lineage>
</organism>
<accession>A0ABN0R4M6</accession>
<protein>
    <submittedName>
        <fullName evidence="1">Uncharacterized protein</fullName>
    </submittedName>
</protein>
<dbReference type="Proteomes" id="UP000020681">
    <property type="component" value="Unassembled WGS sequence"/>
</dbReference>
<name>A0ABN0R4M6_MYCUL</name>
<comment type="caution">
    <text evidence="1">The sequence shown here is derived from an EMBL/GenBank/DDBJ whole genome shotgun (WGS) entry which is preliminary data.</text>
</comment>